<comment type="caution">
    <text evidence="4">The sequence shown here is derived from an EMBL/GenBank/DDBJ whole genome shotgun (WGS) entry which is preliminary data.</text>
</comment>
<dbReference type="InterPro" id="IPR011990">
    <property type="entry name" value="TPR-like_helical_dom_sf"/>
</dbReference>
<dbReference type="PANTHER" id="PTHR47447">
    <property type="entry name" value="OS03G0856100 PROTEIN"/>
    <property type="match status" value="1"/>
</dbReference>
<evidence type="ECO:0000313" key="4">
    <source>
        <dbReference type="EMBL" id="KAK9089046.1"/>
    </source>
</evidence>
<evidence type="ECO:0000313" key="5">
    <source>
        <dbReference type="Proteomes" id="UP001419268"/>
    </source>
</evidence>
<dbReference type="PROSITE" id="PS51375">
    <property type="entry name" value="PPR"/>
    <property type="match status" value="1"/>
</dbReference>
<dbReference type="Pfam" id="PF12854">
    <property type="entry name" value="PPR_1"/>
    <property type="match status" value="1"/>
</dbReference>
<accession>A0AAP0E9C1</accession>
<dbReference type="AlphaFoldDB" id="A0AAP0E9C1"/>
<keyword evidence="5" id="KW-1185">Reference proteome</keyword>
<evidence type="ECO:0000256" key="2">
    <source>
        <dbReference type="ARBA" id="ARBA00022737"/>
    </source>
</evidence>
<comment type="similarity">
    <text evidence="1">Belongs to the PPR family. P subfamily.</text>
</comment>
<reference evidence="4 5" key="1">
    <citation type="submission" date="2024-01" db="EMBL/GenBank/DDBJ databases">
        <title>Genome assemblies of Stephania.</title>
        <authorList>
            <person name="Yang L."/>
        </authorList>
    </citation>
    <scope>NUCLEOTIDE SEQUENCE [LARGE SCALE GENOMIC DNA]</scope>
    <source>
        <strain evidence="4">JXDWG</strain>
        <tissue evidence="4">Leaf</tissue>
    </source>
</reference>
<proteinExistence type="inferred from homology"/>
<dbReference type="NCBIfam" id="TIGR00756">
    <property type="entry name" value="PPR"/>
    <property type="match status" value="1"/>
</dbReference>
<sequence>MERVGCDPDSESYGLVIGGMCRARRAGEAVRLVREMVGAGVAPREGTVARMVSAMRADGDVGRAAEVVDGLEREGIRYASKI</sequence>
<organism evidence="4 5">
    <name type="scientific">Stephania cephalantha</name>
    <dbReference type="NCBI Taxonomy" id="152367"/>
    <lineage>
        <taxon>Eukaryota</taxon>
        <taxon>Viridiplantae</taxon>
        <taxon>Streptophyta</taxon>
        <taxon>Embryophyta</taxon>
        <taxon>Tracheophyta</taxon>
        <taxon>Spermatophyta</taxon>
        <taxon>Magnoliopsida</taxon>
        <taxon>Ranunculales</taxon>
        <taxon>Menispermaceae</taxon>
        <taxon>Menispermoideae</taxon>
        <taxon>Cissampelideae</taxon>
        <taxon>Stephania</taxon>
    </lineage>
</organism>
<dbReference type="Proteomes" id="UP001419268">
    <property type="component" value="Unassembled WGS sequence"/>
</dbReference>
<dbReference type="EMBL" id="JBBNAG010000012">
    <property type="protein sequence ID" value="KAK9089046.1"/>
    <property type="molecule type" value="Genomic_DNA"/>
</dbReference>
<gene>
    <name evidence="4" type="ORF">Scep_028128</name>
</gene>
<keyword evidence="2" id="KW-0677">Repeat</keyword>
<evidence type="ECO:0000256" key="3">
    <source>
        <dbReference type="PROSITE-ProRule" id="PRU00708"/>
    </source>
</evidence>
<dbReference type="PANTHER" id="PTHR47447:SF17">
    <property type="entry name" value="OS12G0638900 PROTEIN"/>
    <property type="match status" value="1"/>
</dbReference>
<dbReference type="InterPro" id="IPR002885">
    <property type="entry name" value="PPR_rpt"/>
</dbReference>
<evidence type="ECO:0000256" key="1">
    <source>
        <dbReference type="ARBA" id="ARBA00007626"/>
    </source>
</evidence>
<dbReference type="Gene3D" id="1.25.40.10">
    <property type="entry name" value="Tetratricopeptide repeat domain"/>
    <property type="match status" value="1"/>
</dbReference>
<feature type="repeat" description="PPR" evidence="3">
    <location>
        <begin position="9"/>
        <end position="43"/>
    </location>
</feature>
<name>A0AAP0E9C1_9MAGN</name>
<evidence type="ECO:0008006" key="6">
    <source>
        <dbReference type="Google" id="ProtNLM"/>
    </source>
</evidence>
<protein>
    <recommendedName>
        <fullName evidence="6">Pentatricopeptide repeat-containing protein</fullName>
    </recommendedName>
</protein>